<accession>A0ABU4G3R1</accession>
<keyword evidence="3" id="KW-1185">Reference proteome</keyword>
<comment type="caution">
    <text evidence="2">The sequence shown here is derived from an EMBL/GenBank/DDBJ whole genome shotgun (WGS) entry which is preliminary data.</text>
</comment>
<feature type="signal peptide" evidence="1">
    <location>
        <begin position="1"/>
        <end position="30"/>
    </location>
</feature>
<dbReference type="Proteomes" id="UP001280629">
    <property type="component" value="Unassembled WGS sequence"/>
</dbReference>
<sequence length="127" mass="14600">MKRLKLKYILSIFLLSAAVIFAFHSHLSSAKYSDQNKNLSANDIANDIVERINEMELTIQIENELKKKGYQPAGLVSYQIYSPDEQYVVISLEKKDQINETIKKDIQKIVDSVSKENNFNSFVVDLK</sequence>
<proteinExistence type="predicted"/>
<dbReference type="EMBL" id="JAUBDH010000008">
    <property type="protein sequence ID" value="MDW0110948.1"/>
    <property type="molecule type" value="Genomic_DNA"/>
</dbReference>
<name>A0ABU4G3R1_9BACL</name>
<gene>
    <name evidence="2" type="ORF">QT716_12960</name>
</gene>
<reference evidence="2 3" key="1">
    <citation type="submission" date="2023-06" db="EMBL/GenBank/DDBJ databases">
        <title>Sporosarcina sp. nov., isolated from Korean traditional fermented seafood 'Jeotgal'.</title>
        <authorList>
            <person name="Yang A.-I."/>
            <person name="Shin N.-R."/>
        </authorList>
    </citation>
    <scope>NUCLEOTIDE SEQUENCE [LARGE SCALE GENOMIC DNA]</scope>
    <source>
        <strain evidence="2 3">KCTC3840</strain>
    </source>
</reference>
<feature type="chain" id="PRO_5045057067" evidence="1">
    <location>
        <begin position="31"/>
        <end position="127"/>
    </location>
</feature>
<dbReference type="RefSeq" id="WP_317936523.1">
    <property type="nucleotide sequence ID" value="NZ_JAUBDH010000008.1"/>
</dbReference>
<protein>
    <submittedName>
        <fullName evidence="2">Uncharacterized protein</fullName>
    </submittedName>
</protein>
<evidence type="ECO:0000313" key="2">
    <source>
        <dbReference type="EMBL" id="MDW0110948.1"/>
    </source>
</evidence>
<evidence type="ECO:0000313" key="3">
    <source>
        <dbReference type="Proteomes" id="UP001280629"/>
    </source>
</evidence>
<keyword evidence="1" id="KW-0732">Signal</keyword>
<organism evidence="2 3">
    <name type="scientific">Sporosarcina aquimarina</name>
    <dbReference type="NCBI Taxonomy" id="114975"/>
    <lineage>
        <taxon>Bacteria</taxon>
        <taxon>Bacillati</taxon>
        <taxon>Bacillota</taxon>
        <taxon>Bacilli</taxon>
        <taxon>Bacillales</taxon>
        <taxon>Caryophanaceae</taxon>
        <taxon>Sporosarcina</taxon>
    </lineage>
</organism>
<evidence type="ECO:0000256" key="1">
    <source>
        <dbReference type="SAM" id="SignalP"/>
    </source>
</evidence>